<comment type="caution">
    <text evidence="7">The sequence shown here is derived from an EMBL/GenBank/DDBJ whole genome shotgun (WGS) entry which is preliminary data.</text>
</comment>
<dbReference type="PANTHER" id="PTHR11132">
    <property type="entry name" value="SOLUTE CARRIER FAMILY 35"/>
    <property type="match status" value="1"/>
</dbReference>
<sequence>MALLQGPAIPDSAASDAGAAKHAVQRQCGTAMFFAFSSVTLVCVNKEVLSTYEFPSVRTLAFCQFAATVAVTACLHTSRVIQVQRLSADNIWPVLALASVFVVNVISGLGSTQHISIPMYTALRQLATIATMVLEQCLGMSAPSCAVHLCVGMMLGGALVAALSDLSMDGVGYTLIMVNNICSALYGVLVKRVLNSGMSKASLLFYNAAFGGVSMVSQLLQGMMLANERQEVEDAVAFIRMASSGLDFMIFFAMATCMGMVLNYSVYLCTATNSALTTAMVGSVKNMLAAYVGMAFSDDYVFRLHNIIGIHITILGASCYTYVKYRETTAA</sequence>
<gene>
    <name evidence="7" type="ORF">JKP88DRAFT_163711</name>
</gene>
<comment type="subcellular location">
    <subcellularLocation>
        <location evidence="1">Membrane</location>
        <topology evidence="1">Multi-pass membrane protein</topology>
    </subcellularLocation>
</comment>
<feature type="transmembrane region" description="Helical" evidence="5">
    <location>
        <begin position="170"/>
        <end position="189"/>
    </location>
</feature>
<keyword evidence="4 5" id="KW-0472">Membrane</keyword>
<dbReference type="InterPro" id="IPR050186">
    <property type="entry name" value="TPT_transporter"/>
</dbReference>
<dbReference type="Proteomes" id="UP000664859">
    <property type="component" value="Unassembled WGS sequence"/>
</dbReference>
<dbReference type="AlphaFoldDB" id="A0A835YYG2"/>
<dbReference type="EMBL" id="JAFCMP010000190">
    <property type="protein sequence ID" value="KAG5183720.1"/>
    <property type="molecule type" value="Genomic_DNA"/>
</dbReference>
<protein>
    <recommendedName>
        <fullName evidence="6">Sugar phosphate transporter domain-containing protein</fullName>
    </recommendedName>
</protein>
<evidence type="ECO:0000256" key="3">
    <source>
        <dbReference type="ARBA" id="ARBA00022989"/>
    </source>
</evidence>
<evidence type="ECO:0000313" key="7">
    <source>
        <dbReference type="EMBL" id="KAG5183720.1"/>
    </source>
</evidence>
<keyword evidence="2 5" id="KW-0812">Transmembrane</keyword>
<feature type="transmembrane region" description="Helical" evidence="5">
    <location>
        <begin position="275"/>
        <end position="296"/>
    </location>
</feature>
<evidence type="ECO:0000313" key="8">
    <source>
        <dbReference type="Proteomes" id="UP000664859"/>
    </source>
</evidence>
<keyword evidence="8" id="KW-1185">Reference proteome</keyword>
<organism evidence="7 8">
    <name type="scientific">Tribonema minus</name>
    <dbReference type="NCBI Taxonomy" id="303371"/>
    <lineage>
        <taxon>Eukaryota</taxon>
        <taxon>Sar</taxon>
        <taxon>Stramenopiles</taxon>
        <taxon>Ochrophyta</taxon>
        <taxon>PX clade</taxon>
        <taxon>Xanthophyceae</taxon>
        <taxon>Tribonematales</taxon>
        <taxon>Tribonemataceae</taxon>
        <taxon>Tribonema</taxon>
    </lineage>
</organism>
<keyword evidence="3 5" id="KW-1133">Transmembrane helix</keyword>
<dbReference type="InterPro" id="IPR004853">
    <property type="entry name" value="Sugar_P_trans_dom"/>
</dbReference>
<dbReference type="OrthoDB" id="417037at2759"/>
<dbReference type="GO" id="GO:0016020">
    <property type="term" value="C:membrane"/>
    <property type="evidence" value="ECO:0007669"/>
    <property type="project" value="UniProtKB-SubCell"/>
</dbReference>
<evidence type="ECO:0000256" key="2">
    <source>
        <dbReference type="ARBA" id="ARBA00022692"/>
    </source>
</evidence>
<feature type="transmembrane region" description="Helical" evidence="5">
    <location>
        <begin position="248"/>
        <end position="268"/>
    </location>
</feature>
<feature type="transmembrane region" description="Helical" evidence="5">
    <location>
        <begin position="302"/>
        <end position="323"/>
    </location>
</feature>
<evidence type="ECO:0000256" key="1">
    <source>
        <dbReference type="ARBA" id="ARBA00004141"/>
    </source>
</evidence>
<reference evidence="7" key="1">
    <citation type="submission" date="2021-02" db="EMBL/GenBank/DDBJ databases">
        <title>First Annotated Genome of the Yellow-green Alga Tribonema minus.</title>
        <authorList>
            <person name="Mahan K.M."/>
        </authorList>
    </citation>
    <scope>NUCLEOTIDE SEQUENCE</scope>
    <source>
        <strain evidence="7">UTEX B ZZ1240</strain>
    </source>
</reference>
<feature type="transmembrane region" description="Helical" evidence="5">
    <location>
        <begin position="201"/>
        <end position="220"/>
    </location>
</feature>
<evidence type="ECO:0000259" key="6">
    <source>
        <dbReference type="Pfam" id="PF03151"/>
    </source>
</evidence>
<evidence type="ECO:0000256" key="5">
    <source>
        <dbReference type="SAM" id="Phobius"/>
    </source>
</evidence>
<proteinExistence type="predicted"/>
<name>A0A835YYG2_9STRA</name>
<accession>A0A835YYG2</accession>
<evidence type="ECO:0000256" key="4">
    <source>
        <dbReference type="ARBA" id="ARBA00023136"/>
    </source>
</evidence>
<dbReference type="Pfam" id="PF03151">
    <property type="entry name" value="TPT"/>
    <property type="match status" value="1"/>
</dbReference>
<feature type="domain" description="Sugar phosphate transporter" evidence="6">
    <location>
        <begin position="32"/>
        <end position="320"/>
    </location>
</feature>
<feature type="transmembrane region" description="Helical" evidence="5">
    <location>
        <begin position="90"/>
        <end position="109"/>
    </location>
</feature>
<feature type="transmembrane region" description="Helical" evidence="5">
    <location>
        <begin position="146"/>
        <end position="164"/>
    </location>
</feature>